<dbReference type="KEGG" id="fbe:FF125_16535"/>
<feature type="domain" description="Glycosyltransferase subfamily 4-like N-terminal" evidence="3">
    <location>
        <begin position="28"/>
        <end position="207"/>
    </location>
</feature>
<dbReference type="Pfam" id="PF00534">
    <property type="entry name" value="Glycos_transf_1"/>
    <property type="match status" value="1"/>
</dbReference>
<gene>
    <name evidence="4" type="ORF">FF125_16535</name>
</gene>
<dbReference type="OrthoDB" id="1450439at2"/>
<evidence type="ECO:0000256" key="1">
    <source>
        <dbReference type="ARBA" id="ARBA00022679"/>
    </source>
</evidence>
<dbReference type="PANTHER" id="PTHR46401">
    <property type="entry name" value="GLYCOSYLTRANSFERASE WBBK-RELATED"/>
    <property type="match status" value="1"/>
</dbReference>
<evidence type="ECO:0000259" key="2">
    <source>
        <dbReference type="Pfam" id="PF00534"/>
    </source>
</evidence>
<organism evidence="4 5">
    <name type="scientific">Aureibaculum algae</name>
    <dbReference type="NCBI Taxonomy" id="2584122"/>
    <lineage>
        <taxon>Bacteria</taxon>
        <taxon>Pseudomonadati</taxon>
        <taxon>Bacteroidota</taxon>
        <taxon>Flavobacteriia</taxon>
        <taxon>Flavobacteriales</taxon>
        <taxon>Flavobacteriaceae</taxon>
        <taxon>Aureibaculum</taxon>
    </lineage>
</organism>
<keyword evidence="1 4" id="KW-0808">Transferase</keyword>
<name>A0A5B7TUR1_9FLAO</name>
<reference evidence="4 5" key="1">
    <citation type="submission" date="2019-05" db="EMBL/GenBank/DDBJ databases">
        <title>Algicella ahnfeltiae gen. nov., sp. nov., a novel marine bacterium of the family Flavobacteriaceae isolated from a red alga.</title>
        <authorList>
            <person name="Nedashkovskaya O.I."/>
            <person name="Kukhlevskiy A.D."/>
            <person name="Kim S.-G."/>
            <person name="Zhukova N.V."/>
            <person name="Mikhailov V.V."/>
        </authorList>
    </citation>
    <scope>NUCLEOTIDE SEQUENCE [LARGE SCALE GENOMIC DNA]</scope>
    <source>
        <strain evidence="4 5">10Alg115</strain>
    </source>
</reference>
<evidence type="ECO:0000313" key="5">
    <source>
        <dbReference type="Proteomes" id="UP000306229"/>
    </source>
</evidence>
<dbReference type="GO" id="GO:0009103">
    <property type="term" value="P:lipopolysaccharide biosynthetic process"/>
    <property type="evidence" value="ECO:0007669"/>
    <property type="project" value="TreeGrafter"/>
</dbReference>
<dbReference type="EMBL" id="CP040749">
    <property type="protein sequence ID" value="QCX39968.1"/>
    <property type="molecule type" value="Genomic_DNA"/>
</dbReference>
<feature type="domain" description="Glycosyl transferase family 1" evidence="2">
    <location>
        <begin position="219"/>
        <end position="391"/>
    </location>
</feature>
<dbReference type="GO" id="GO:0016757">
    <property type="term" value="F:glycosyltransferase activity"/>
    <property type="evidence" value="ECO:0007669"/>
    <property type="project" value="InterPro"/>
</dbReference>
<dbReference type="InterPro" id="IPR028098">
    <property type="entry name" value="Glyco_trans_4-like_N"/>
</dbReference>
<proteinExistence type="predicted"/>
<dbReference type="Pfam" id="PF13439">
    <property type="entry name" value="Glyco_transf_4"/>
    <property type="match status" value="1"/>
</dbReference>
<dbReference type="AlphaFoldDB" id="A0A5B7TUR1"/>
<dbReference type="SUPFAM" id="SSF53756">
    <property type="entry name" value="UDP-Glycosyltransferase/glycogen phosphorylase"/>
    <property type="match status" value="1"/>
</dbReference>
<dbReference type="InterPro" id="IPR001296">
    <property type="entry name" value="Glyco_trans_1"/>
</dbReference>
<keyword evidence="5" id="KW-1185">Reference proteome</keyword>
<sequence length="417" mass="48494">MPFMPKKMSDNKFICMIVDGSYPQDIRVRKEAEALTDFGKKIIVVCPRKKNQAKQEIVNGVQVYRIGSNYTTVKKGINDIVESVFNINPFFYFNLKKIFRKYSIEFLHVHDLPLAGTAYAFRKKVEKGLVLDLHENYPEALKTWFSWKKSRLIRIKNMVFFNPKHWSKKEEKYCRKFDKIVCVVDEMKEKLINNFHIEEEKFTVISNYEKKNFAENFNTEVAQNIIDKDFFSITYVGGFGPHRGLDTAIRGMQKVLHQVPTAKLYLIGKGSADVENKLKDIVKQLKLENIVEFVGYRPFDEVATIMKKSNLNIIPHKANDHTDNTIPHKLFQIMMSKSLLLVSSCKPLKRIVQKYDAGLVFEAGNAEDFALKVNNAFTNYDALKYKTENAYTAVMEKGENWDEESLKLLKLYDKLEN</sequence>
<accession>A0A5B7TUR1</accession>
<dbReference type="PANTHER" id="PTHR46401:SF2">
    <property type="entry name" value="GLYCOSYLTRANSFERASE WBBK-RELATED"/>
    <property type="match status" value="1"/>
</dbReference>
<evidence type="ECO:0000259" key="3">
    <source>
        <dbReference type="Pfam" id="PF13439"/>
    </source>
</evidence>
<dbReference type="Proteomes" id="UP000306229">
    <property type="component" value="Chromosome"/>
</dbReference>
<protein>
    <submittedName>
        <fullName evidence="4">Glycosyltransferase family 4 protein</fullName>
    </submittedName>
</protein>
<dbReference type="Gene3D" id="3.40.50.2000">
    <property type="entry name" value="Glycogen Phosphorylase B"/>
    <property type="match status" value="2"/>
</dbReference>
<evidence type="ECO:0000313" key="4">
    <source>
        <dbReference type="EMBL" id="QCX39968.1"/>
    </source>
</evidence>